<accession>X0S3Y3</accession>
<reference evidence="1" key="1">
    <citation type="journal article" date="2014" name="Front. Microbiol.">
        <title>High frequency of phylogenetically diverse reductive dehalogenase-homologous genes in deep subseafloor sedimentary metagenomes.</title>
        <authorList>
            <person name="Kawai M."/>
            <person name="Futagami T."/>
            <person name="Toyoda A."/>
            <person name="Takaki Y."/>
            <person name="Nishi S."/>
            <person name="Hori S."/>
            <person name="Arai W."/>
            <person name="Tsubouchi T."/>
            <person name="Morono Y."/>
            <person name="Uchiyama I."/>
            <person name="Ito T."/>
            <person name="Fujiyama A."/>
            <person name="Inagaki F."/>
            <person name="Takami H."/>
        </authorList>
    </citation>
    <scope>NUCLEOTIDE SEQUENCE</scope>
    <source>
        <strain evidence="1">Expedition CK06-06</strain>
    </source>
</reference>
<feature type="non-terminal residue" evidence="1">
    <location>
        <position position="239"/>
    </location>
</feature>
<protein>
    <submittedName>
        <fullName evidence="1">Uncharacterized protein</fullName>
    </submittedName>
</protein>
<name>X0S3Y3_9ZZZZ</name>
<gene>
    <name evidence="1" type="ORF">S01H1_15103</name>
</gene>
<dbReference type="AlphaFoldDB" id="X0S3Y3"/>
<dbReference type="EMBL" id="BARS01007883">
    <property type="protein sequence ID" value="GAF70637.1"/>
    <property type="molecule type" value="Genomic_DNA"/>
</dbReference>
<organism evidence="1">
    <name type="scientific">marine sediment metagenome</name>
    <dbReference type="NCBI Taxonomy" id="412755"/>
    <lineage>
        <taxon>unclassified sequences</taxon>
        <taxon>metagenomes</taxon>
        <taxon>ecological metagenomes</taxon>
    </lineage>
</organism>
<sequence>MKKILFILFLIPTLIYGQDIRIVDLDAATDPDPDDITYWEEDGVAKNITKELLQETVTDSLAEHIILINDNITDIENLQELATTITYNANWVNDVNSDGITGDASALTTVGDNDTLQIEEATGATPIDTRVSFKNVTEFNNVQIVERYQGGAGHEMHVELYNPTTTAWVVIDAFSDQDNETFLNIPIINGADYIDGDSVIVRLEHENNGIASHYLWVDYLVLKKTPEMGGGGVSSHYAL</sequence>
<evidence type="ECO:0000313" key="1">
    <source>
        <dbReference type="EMBL" id="GAF70637.1"/>
    </source>
</evidence>
<proteinExistence type="predicted"/>
<comment type="caution">
    <text evidence="1">The sequence shown here is derived from an EMBL/GenBank/DDBJ whole genome shotgun (WGS) entry which is preliminary data.</text>
</comment>